<sequence length="88" mass="9842">MADSKITIKSADMEEQLQNEIVEIATAAFTEFKIEKDIASHIKRECDKKFGPTWHAVVGKNFGSYVTHGKSPLAPSVYVSFFLCLYPS</sequence>
<dbReference type="GO" id="GO:0015031">
    <property type="term" value="P:protein transport"/>
    <property type="evidence" value="ECO:0007669"/>
    <property type="project" value="UniProtKB-KW"/>
</dbReference>
<dbReference type="GO" id="GO:0005634">
    <property type="term" value="C:nucleus"/>
    <property type="evidence" value="ECO:0007669"/>
    <property type="project" value="UniProtKB-SubCell"/>
</dbReference>
<evidence type="ECO:0000313" key="13">
    <source>
        <dbReference type="EMBL" id="OMH85819.1"/>
    </source>
</evidence>
<evidence type="ECO:0000256" key="11">
    <source>
        <dbReference type="ARBA" id="ARBA00023242"/>
    </source>
</evidence>
<dbReference type="FunFam" id="3.30.740.10:FF:000005">
    <property type="entry name" value="Dynein light chain"/>
    <property type="match status" value="1"/>
</dbReference>
<dbReference type="GO" id="GO:0005874">
    <property type="term" value="C:microtubule"/>
    <property type="evidence" value="ECO:0007669"/>
    <property type="project" value="UniProtKB-KW"/>
</dbReference>
<evidence type="ECO:0000256" key="6">
    <source>
        <dbReference type="ARBA" id="ARBA00022701"/>
    </source>
</evidence>
<dbReference type="AlphaFoldDB" id="A0A1R1PY07"/>
<dbReference type="GO" id="GO:0045505">
    <property type="term" value="F:dynein intermediate chain binding"/>
    <property type="evidence" value="ECO:0007669"/>
    <property type="project" value="TreeGrafter"/>
</dbReference>
<dbReference type="InterPro" id="IPR037177">
    <property type="entry name" value="DLC_sf"/>
</dbReference>
<organism evidence="13 14">
    <name type="scientific">Zancudomyces culisetae</name>
    <name type="common">Gut fungus</name>
    <name type="synonym">Smittium culisetae</name>
    <dbReference type="NCBI Taxonomy" id="1213189"/>
    <lineage>
        <taxon>Eukaryota</taxon>
        <taxon>Fungi</taxon>
        <taxon>Fungi incertae sedis</taxon>
        <taxon>Zoopagomycota</taxon>
        <taxon>Kickxellomycotina</taxon>
        <taxon>Harpellomycetes</taxon>
        <taxon>Harpellales</taxon>
        <taxon>Legeriomycetaceae</taxon>
        <taxon>Zancudomyces</taxon>
    </lineage>
</organism>
<keyword evidence="8" id="KW-0653">Protein transport</keyword>
<keyword evidence="12" id="KW-0505">Motor protein</keyword>
<evidence type="ECO:0000313" key="14">
    <source>
        <dbReference type="Proteomes" id="UP000188320"/>
    </source>
</evidence>
<evidence type="ECO:0000256" key="4">
    <source>
        <dbReference type="ARBA" id="ARBA00022448"/>
    </source>
</evidence>
<dbReference type="Pfam" id="PF01221">
    <property type="entry name" value="Dynein_light"/>
    <property type="match status" value="1"/>
</dbReference>
<comment type="similarity">
    <text evidence="3 12">Belongs to the dynein light chain family.</text>
</comment>
<dbReference type="Gene3D" id="3.30.740.10">
    <property type="entry name" value="Protein Inhibitor Of Neuronal Nitric Oxide Synthase"/>
    <property type="match status" value="1"/>
</dbReference>
<dbReference type="GO" id="GO:0007017">
    <property type="term" value="P:microtubule-based process"/>
    <property type="evidence" value="ECO:0007669"/>
    <property type="project" value="InterPro"/>
</dbReference>
<evidence type="ECO:0000256" key="3">
    <source>
        <dbReference type="ARBA" id="ARBA00010156"/>
    </source>
</evidence>
<keyword evidence="4 12" id="KW-0813">Transport</keyword>
<dbReference type="Proteomes" id="UP000188320">
    <property type="component" value="Unassembled WGS sequence"/>
</dbReference>
<keyword evidence="11" id="KW-0539">Nucleus</keyword>
<comment type="function">
    <text evidence="12">Acts as one of several non-catalytic accessory components of the cytoplasmic dynein complex that are thought to be involved in linking dynein to cargos and to adapter proteins that regulate dynein function. Cytoplasmic dynein acts as a motor for the intracellular retrograde motility of vesicles and organelles along microtubules. May play a role in changing or maintaining the spatial distribution of cytoskeletal structures.</text>
</comment>
<keyword evidence="10 12" id="KW-0206">Cytoskeleton</keyword>
<dbReference type="PANTHER" id="PTHR11886:SF35">
    <property type="entry name" value="DYNEIN LIGHT CHAIN"/>
    <property type="match status" value="1"/>
</dbReference>
<name>A0A1R1PY07_ZANCU</name>
<keyword evidence="5 12" id="KW-0963">Cytoplasm</keyword>
<evidence type="ECO:0000256" key="12">
    <source>
        <dbReference type="RuleBase" id="RU365010"/>
    </source>
</evidence>
<evidence type="ECO:0000256" key="10">
    <source>
        <dbReference type="ARBA" id="ARBA00023212"/>
    </source>
</evidence>
<gene>
    <name evidence="13" type="ORF">AX774_g627</name>
</gene>
<comment type="caution">
    <text evidence="13">The sequence shown here is derived from an EMBL/GenBank/DDBJ whole genome shotgun (WGS) entry which is preliminary data.</text>
</comment>
<evidence type="ECO:0000256" key="9">
    <source>
        <dbReference type="ARBA" id="ARBA00023017"/>
    </source>
</evidence>
<dbReference type="PANTHER" id="PTHR11886">
    <property type="entry name" value="DYNEIN LIGHT CHAIN"/>
    <property type="match status" value="1"/>
</dbReference>
<protein>
    <recommendedName>
        <fullName evidence="12">Dynein light chain</fullName>
    </recommendedName>
</protein>
<keyword evidence="9 12" id="KW-0243">Dynein</keyword>
<evidence type="ECO:0000256" key="1">
    <source>
        <dbReference type="ARBA" id="ARBA00004123"/>
    </source>
</evidence>
<dbReference type="GO" id="GO:0051028">
    <property type="term" value="P:mRNA transport"/>
    <property type="evidence" value="ECO:0007669"/>
    <property type="project" value="UniProtKB-KW"/>
</dbReference>
<keyword evidence="14" id="KW-1185">Reference proteome</keyword>
<dbReference type="OrthoDB" id="10033309at2759"/>
<proteinExistence type="inferred from homology"/>
<dbReference type="EMBL" id="LSSK01000042">
    <property type="protein sequence ID" value="OMH85819.1"/>
    <property type="molecule type" value="Genomic_DNA"/>
</dbReference>
<accession>A0A1R1PY07</accession>
<reference evidence="14" key="1">
    <citation type="submission" date="2017-01" db="EMBL/GenBank/DDBJ databases">
        <authorList>
            <person name="Wang Y."/>
            <person name="White M."/>
            <person name="Kvist S."/>
            <person name="Moncalvo J.-M."/>
        </authorList>
    </citation>
    <scope>NUCLEOTIDE SEQUENCE [LARGE SCALE GENOMIC DNA]</scope>
    <source>
        <strain evidence="14">COL-18-3</strain>
    </source>
</reference>
<dbReference type="InterPro" id="IPR001372">
    <property type="entry name" value="Dynein_light_chain_typ-1/2"/>
</dbReference>
<dbReference type="SMR" id="A0A1R1PY07"/>
<dbReference type="SMART" id="SM01375">
    <property type="entry name" value="Dynein_light"/>
    <property type="match status" value="1"/>
</dbReference>
<comment type="subcellular location">
    <subcellularLocation>
        <location evidence="2 12">Cytoplasm</location>
        <location evidence="2 12">Cytoskeleton</location>
    </subcellularLocation>
    <subcellularLocation>
        <location evidence="1">Nucleus</location>
    </subcellularLocation>
</comment>
<keyword evidence="7" id="KW-0509">mRNA transport</keyword>
<comment type="subunit">
    <text evidence="12">Cytoplasmic dynein consists of two catalytic heavy chains (HCs) and a number of non-catalytic subunits which present intermediate chains (ICs), light intermediate chains (LICs) and light chains (LCs).</text>
</comment>
<evidence type="ECO:0000256" key="7">
    <source>
        <dbReference type="ARBA" id="ARBA00022816"/>
    </source>
</evidence>
<evidence type="ECO:0000256" key="8">
    <source>
        <dbReference type="ARBA" id="ARBA00022927"/>
    </source>
</evidence>
<keyword evidence="6 12" id="KW-0493">Microtubule</keyword>
<dbReference type="GO" id="GO:0005868">
    <property type="term" value="C:cytoplasmic dynein complex"/>
    <property type="evidence" value="ECO:0007669"/>
    <property type="project" value="TreeGrafter"/>
</dbReference>
<evidence type="ECO:0000256" key="2">
    <source>
        <dbReference type="ARBA" id="ARBA00004245"/>
    </source>
</evidence>
<dbReference type="SUPFAM" id="SSF54648">
    <property type="entry name" value="DLC"/>
    <property type="match status" value="1"/>
</dbReference>
<evidence type="ECO:0000256" key="5">
    <source>
        <dbReference type="ARBA" id="ARBA00022490"/>
    </source>
</evidence>